<reference evidence="12 13" key="1">
    <citation type="submission" date="2024-03" db="EMBL/GenBank/DDBJ databases">
        <title>Actinomycetospora sp. OC33-EN07, a novel actinomycete isolated from wild orchid (Aerides multiflora).</title>
        <authorList>
            <person name="Suriyachadkun C."/>
        </authorList>
    </citation>
    <scope>NUCLEOTIDE SEQUENCE [LARGE SCALE GENOMIC DNA]</scope>
    <source>
        <strain evidence="12 13">OC33-EN07</strain>
    </source>
</reference>
<comment type="pathway">
    <text evidence="1">Lipid metabolism.</text>
</comment>
<dbReference type="InterPro" id="IPR004655">
    <property type="entry name" value="FabH"/>
</dbReference>
<evidence type="ECO:0000313" key="13">
    <source>
        <dbReference type="Proteomes" id="UP001369736"/>
    </source>
</evidence>
<keyword evidence="8" id="KW-0275">Fatty acid biosynthesis</keyword>
<evidence type="ECO:0000256" key="2">
    <source>
        <dbReference type="ARBA" id="ARBA00008642"/>
    </source>
</evidence>
<dbReference type="SUPFAM" id="SSF53901">
    <property type="entry name" value="Thiolase-like"/>
    <property type="match status" value="1"/>
</dbReference>
<dbReference type="Pfam" id="PF08541">
    <property type="entry name" value="ACP_syn_III_C"/>
    <property type="match status" value="1"/>
</dbReference>
<sequence length="339" mass="34524">MISRNTARGARMLGLGAYRPRREVGNDEVCRLLEVDPDWVLARSGIRSRRFAGEDESLVTMSAAAGRDALAAAGVDAAAVDVTLVATMSHTATSPQVATQVAHAVGAVNGPAMDVGAACAGFCYCLELAASLIASGTADHVLVVGAERMSDIVDPADRSTAFIFGDGAGAVVVGRADEPGIGPVAWGADGSQADLIVQSPTWRDAGTSGEFPGLRMQGPAVFRWATSRMVPLAQEAMELAGVKVEQLAAFVPHQANARITDALVRALALPEHVTVADNVVDTGNTSAASVPLAMHGLLVAGRAEPGDGALLMGFGAGLTFAAQVVHLPAVSAAPTDAVA</sequence>
<dbReference type="CDD" id="cd00830">
    <property type="entry name" value="KAS_III"/>
    <property type="match status" value="1"/>
</dbReference>
<evidence type="ECO:0000256" key="4">
    <source>
        <dbReference type="ARBA" id="ARBA00022516"/>
    </source>
</evidence>
<dbReference type="Pfam" id="PF08545">
    <property type="entry name" value="ACP_syn_III"/>
    <property type="match status" value="1"/>
</dbReference>
<evidence type="ECO:0000256" key="3">
    <source>
        <dbReference type="ARBA" id="ARBA00022490"/>
    </source>
</evidence>
<comment type="similarity">
    <text evidence="2">Belongs to the thiolase-like superfamily. FabH family.</text>
</comment>
<evidence type="ECO:0000313" key="12">
    <source>
        <dbReference type="EMBL" id="MEJ2861720.1"/>
    </source>
</evidence>
<proteinExistence type="inferred from homology"/>
<keyword evidence="6" id="KW-0276">Fatty acid metabolism</keyword>
<evidence type="ECO:0000259" key="10">
    <source>
        <dbReference type="Pfam" id="PF08541"/>
    </source>
</evidence>
<name>A0ABU8M4H1_9PSEU</name>
<accession>A0ABU8M4H1</accession>
<organism evidence="12 13">
    <name type="scientific">Actinomycetospora flava</name>
    <dbReference type="NCBI Taxonomy" id="3129232"/>
    <lineage>
        <taxon>Bacteria</taxon>
        <taxon>Bacillati</taxon>
        <taxon>Actinomycetota</taxon>
        <taxon>Actinomycetes</taxon>
        <taxon>Pseudonocardiales</taxon>
        <taxon>Pseudonocardiaceae</taxon>
        <taxon>Actinomycetospora</taxon>
    </lineage>
</organism>
<evidence type="ECO:0000256" key="1">
    <source>
        <dbReference type="ARBA" id="ARBA00005189"/>
    </source>
</evidence>
<evidence type="ECO:0000256" key="9">
    <source>
        <dbReference type="ARBA" id="ARBA00023315"/>
    </source>
</evidence>
<gene>
    <name evidence="12" type="ORF">WCD58_11165</name>
</gene>
<evidence type="ECO:0000256" key="8">
    <source>
        <dbReference type="ARBA" id="ARBA00023160"/>
    </source>
</evidence>
<keyword evidence="4" id="KW-0444">Lipid biosynthesis</keyword>
<keyword evidence="5 12" id="KW-0808">Transferase</keyword>
<dbReference type="InterPro" id="IPR013747">
    <property type="entry name" value="ACP_syn_III_C"/>
</dbReference>
<dbReference type="EMBL" id="JBBEGM010000003">
    <property type="protein sequence ID" value="MEJ2861720.1"/>
    <property type="molecule type" value="Genomic_DNA"/>
</dbReference>
<feature type="domain" description="Beta-ketoacyl-[acyl-carrier-protein] synthase III C-terminal" evidence="10">
    <location>
        <begin position="238"/>
        <end position="326"/>
    </location>
</feature>
<dbReference type="RefSeq" id="WP_337702665.1">
    <property type="nucleotide sequence ID" value="NZ_JBBEGM010000003.1"/>
</dbReference>
<evidence type="ECO:0000256" key="6">
    <source>
        <dbReference type="ARBA" id="ARBA00022832"/>
    </source>
</evidence>
<evidence type="ECO:0000256" key="5">
    <source>
        <dbReference type="ARBA" id="ARBA00022679"/>
    </source>
</evidence>
<dbReference type="NCBIfam" id="NF006829">
    <property type="entry name" value="PRK09352.1"/>
    <property type="match status" value="1"/>
</dbReference>
<protein>
    <submittedName>
        <fullName evidence="12">Beta-ketoacyl-ACP synthase 3</fullName>
        <ecNumber evidence="12">2.3.1.180</ecNumber>
    </submittedName>
</protein>
<keyword evidence="7" id="KW-0443">Lipid metabolism</keyword>
<dbReference type="EC" id="2.3.1.180" evidence="12"/>
<dbReference type="InterPro" id="IPR016039">
    <property type="entry name" value="Thiolase-like"/>
</dbReference>
<keyword evidence="13" id="KW-1185">Reference proteome</keyword>
<dbReference type="InterPro" id="IPR013751">
    <property type="entry name" value="ACP_syn_III_N"/>
</dbReference>
<keyword evidence="3" id="KW-0963">Cytoplasm</keyword>
<dbReference type="GO" id="GO:0033818">
    <property type="term" value="F:beta-ketoacyl-acyl-carrier-protein synthase III activity"/>
    <property type="evidence" value="ECO:0007669"/>
    <property type="project" value="UniProtKB-EC"/>
</dbReference>
<dbReference type="PANTHER" id="PTHR34069:SF2">
    <property type="entry name" value="BETA-KETOACYL-[ACYL-CARRIER-PROTEIN] SYNTHASE III"/>
    <property type="match status" value="1"/>
</dbReference>
<dbReference type="Gene3D" id="3.40.47.10">
    <property type="match status" value="2"/>
</dbReference>
<feature type="domain" description="Beta-ketoacyl-[acyl-carrier-protein] synthase III N-terminal" evidence="11">
    <location>
        <begin position="113"/>
        <end position="190"/>
    </location>
</feature>
<keyword evidence="9 12" id="KW-0012">Acyltransferase</keyword>
<comment type="caution">
    <text evidence="12">The sequence shown here is derived from an EMBL/GenBank/DDBJ whole genome shotgun (WGS) entry which is preliminary data.</text>
</comment>
<dbReference type="Proteomes" id="UP001369736">
    <property type="component" value="Unassembled WGS sequence"/>
</dbReference>
<dbReference type="NCBIfam" id="TIGR00747">
    <property type="entry name" value="fabH"/>
    <property type="match status" value="1"/>
</dbReference>
<dbReference type="PANTHER" id="PTHR34069">
    <property type="entry name" value="3-OXOACYL-[ACYL-CARRIER-PROTEIN] SYNTHASE 3"/>
    <property type="match status" value="1"/>
</dbReference>
<evidence type="ECO:0000256" key="7">
    <source>
        <dbReference type="ARBA" id="ARBA00023098"/>
    </source>
</evidence>
<evidence type="ECO:0000259" key="11">
    <source>
        <dbReference type="Pfam" id="PF08545"/>
    </source>
</evidence>